<reference evidence="18" key="2">
    <citation type="submission" date="2025-08" db="UniProtKB">
        <authorList>
            <consortium name="Ensembl"/>
        </authorList>
    </citation>
    <scope>IDENTIFICATION</scope>
</reference>
<dbReference type="SMART" id="SM00192">
    <property type="entry name" value="LDLa"/>
    <property type="match status" value="8"/>
</dbReference>
<organism evidence="18 19">
    <name type="scientific">Denticeps clupeoides</name>
    <name type="common">denticle herring</name>
    <dbReference type="NCBI Taxonomy" id="299321"/>
    <lineage>
        <taxon>Eukaryota</taxon>
        <taxon>Metazoa</taxon>
        <taxon>Chordata</taxon>
        <taxon>Craniata</taxon>
        <taxon>Vertebrata</taxon>
        <taxon>Euteleostomi</taxon>
        <taxon>Actinopterygii</taxon>
        <taxon>Neopterygii</taxon>
        <taxon>Teleostei</taxon>
        <taxon>Clupei</taxon>
        <taxon>Clupeiformes</taxon>
        <taxon>Denticipitoidei</taxon>
        <taxon>Denticipitidae</taxon>
        <taxon>Denticeps</taxon>
    </lineage>
</organism>
<evidence type="ECO:0000256" key="8">
    <source>
        <dbReference type="ARBA" id="ARBA00022989"/>
    </source>
</evidence>
<dbReference type="PROSITE" id="PS00022">
    <property type="entry name" value="EGF_1"/>
    <property type="match status" value="1"/>
</dbReference>
<dbReference type="FunFam" id="2.10.25.10:FF:000037">
    <property type="entry name" value="Signal peptide, CUB domain and EGF-like domain-containing 2"/>
    <property type="match status" value="1"/>
</dbReference>
<dbReference type="FunFam" id="2.10.25.10:FF:000010">
    <property type="entry name" value="Pro-epidermal growth factor"/>
    <property type="match status" value="1"/>
</dbReference>
<evidence type="ECO:0000256" key="16">
    <source>
        <dbReference type="SAM" id="Phobius"/>
    </source>
</evidence>
<dbReference type="FunFam" id="2.120.10.30:FF:000241">
    <property type="entry name" value="Low-density lipoprotein receptor-related protein 6"/>
    <property type="match status" value="1"/>
</dbReference>
<dbReference type="Pfam" id="PF00058">
    <property type="entry name" value="Ldl_recept_b"/>
    <property type="match status" value="2"/>
</dbReference>
<keyword evidence="11" id="KW-0675">Receptor</keyword>
<dbReference type="Proteomes" id="UP000694580">
    <property type="component" value="Chromosome 5"/>
</dbReference>
<dbReference type="GO" id="GO:0042562">
    <property type="term" value="F:hormone binding"/>
    <property type="evidence" value="ECO:0007669"/>
    <property type="project" value="TreeGrafter"/>
</dbReference>
<feature type="disulfide bond" evidence="13">
    <location>
        <begin position="1096"/>
        <end position="1105"/>
    </location>
</feature>
<dbReference type="SMART" id="SM00135">
    <property type="entry name" value="LY"/>
    <property type="match status" value="8"/>
</dbReference>
<dbReference type="GO" id="GO:0006898">
    <property type="term" value="P:receptor-mediated endocytosis"/>
    <property type="evidence" value="ECO:0007669"/>
    <property type="project" value="TreeGrafter"/>
</dbReference>
<dbReference type="PROSITE" id="PS00010">
    <property type="entry name" value="ASX_HYDROXYL"/>
    <property type="match status" value="1"/>
</dbReference>
<dbReference type="PROSITE" id="PS01187">
    <property type="entry name" value="EGF_CA"/>
    <property type="match status" value="1"/>
</dbReference>
<dbReference type="PROSITE" id="PS01209">
    <property type="entry name" value="LDLRA_1"/>
    <property type="match status" value="5"/>
</dbReference>
<feature type="repeat" description="LDL-receptor class B" evidence="15">
    <location>
        <begin position="512"/>
        <end position="555"/>
    </location>
</feature>
<evidence type="ECO:0000256" key="4">
    <source>
        <dbReference type="ARBA" id="ARBA00022583"/>
    </source>
</evidence>
<keyword evidence="5 16" id="KW-0812">Transmembrane</keyword>
<feature type="disulfide bond" evidence="14">
    <location>
        <begin position="1000"/>
        <end position="1012"/>
    </location>
</feature>
<dbReference type="InterPro" id="IPR018097">
    <property type="entry name" value="EGF_Ca-bd_CS"/>
</dbReference>
<keyword evidence="4" id="KW-0254">Endocytosis</keyword>
<dbReference type="InterPro" id="IPR023415">
    <property type="entry name" value="LDLR_class-A_CS"/>
</dbReference>
<evidence type="ECO:0000256" key="6">
    <source>
        <dbReference type="ARBA" id="ARBA00022729"/>
    </source>
</evidence>
<evidence type="ECO:0000256" key="2">
    <source>
        <dbReference type="ARBA" id="ARBA00004308"/>
    </source>
</evidence>
<reference evidence="18 19" key="1">
    <citation type="submission" date="2020-06" db="EMBL/GenBank/DDBJ databases">
        <authorList>
            <consortium name="Wellcome Sanger Institute Data Sharing"/>
        </authorList>
    </citation>
    <scope>NUCLEOTIDE SEQUENCE [LARGE SCALE GENOMIC DNA]</scope>
</reference>
<feature type="repeat" description="LDL-receptor class B" evidence="15">
    <location>
        <begin position="556"/>
        <end position="598"/>
    </location>
</feature>
<evidence type="ECO:0000313" key="19">
    <source>
        <dbReference type="Proteomes" id="UP000694580"/>
    </source>
</evidence>
<dbReference type="GO" id="GO:0005509">
    <property type="term" value="F:calcium ion binding"/>
    <property type="evidence" value="ECO:0007669"/>
    <property type="project" value="InterPro"/>
</dbReference>
<dbReference type="Pfam" id="PF00057">
    <property type="entry name" value="Ldl_recept_a"/>
    <property type="match status" value="8"/>
</dbReference>
<keyword evidence="19" id="KW-1185">Reference proteome</keyword>
<sequence length="1188" mass="130327">QISLCAPCAVLLSVKTTKVPPVKCRVGSKPCKDGHECVLYTHVCDGEVDCRDGSDEETCDLQCKPDQFQCAHGRKCIEVKQVCDGTNHCQDGSDEVNCFKPSKGCSHQCDNKTRCIPVEFICDGEKDCVDGSDEAGCVAEECFDQFRCANGQCVSLAMHCDGQADCKDRSDEVGCRKPPRCPLHCARSHQCLLQDWICDGEEDCSDGSDEMNCKASPIRCGAFQWSCSSKTQCVPQSWRCDGMADCEDQSDEVGCGQKKCPPHSFQCVSGECVDPVLVCNGVTNCIDGTDEGSGCLSSNCSSRSWPRCEHSCFSTPHGARCVCPVGFKLQVNGLSCEDVDECESNPTLCSHNCLNTRGSFLCICHSGYILEPDGRTCKTAEPPSLLASVQHEIILLGLRTMDTQVIVPQGSRPVFSIDYDWKEQQVFWTSLEEESIRWVSHDKKRTGTIVKGVKSDCIAVDWAGRNLYWVDGEVGQILVVRLAAAVVRPSNYTMVLDNLKQLHSLVLFPQKGLMFWAEIGSVPKIERSGMDGSERKVVVNRSIAWPISLALDMLDDRLYWTDEKLKCIGSSSLDGQNVRIIQLTEMQSPFSVAVFNNAVYWSDTKRRAIQTANKQTGKNRRVLLKRLEQPFGLEIVHLYMQSILSNPCERVRCSHLCLLAPGPRAVCRCPPGLVLVGGATCSVLDSSSFLLILSPTKVQQVTKTSILNSAQFHTSLTLRQSDCNASYLEMVTKDRRVFLASPGQVWTGTLKQTSSNLASFRSVQLPTGTVTALALDWISNNVYWSSTDQLSIQVTSANGHYTTSLLHVGLHGSTTIALHPPTGRMCFTSIGRVGDKILTHIECAFMDGYNRHLLWRNAALPISLTFSNQGSELYWADIGKNSGVIASVAMDGSGYKEYNTGPGFILSFTHVDGVFFWVTHLSKVWYSDGLQPRHLWLQLKSNIVDLKAYSKSSQKGGNACSVRNGGCSQFCLPFPGGFSCKCAQDFLVVNRSQCVPQTLCTAGNKPCKNGRCLPRAKFCDGVPDCPDRSDEINCDTSIKGVQDQAFPQIKQFSPKSSLQENRVLLHKVDAQSCSEQLCNGQGLCCVTFGGNTTCDCQLGYSGVFCEGTLNQAMSVTLVLGTLAIIFGVIILAALFAFIKQKQFTSCVALKTGQTGLAERPHCQFAWQVVPVQYRPNSFSAFALVIYCC</sequence>
<dbReference type="PROSITE" id="PS51120">
    <property type="entry name" value="LDLRB"/>
    <property type="match status" value="2"/>
</dbReference>
<evidence type="ECO:0000256" key="11">
    <source>
        <dbReference type="ARBA" id="ARBA00023170"/>
    </source>
</evidence>
<feature type="disulfide bond" evidence="14">
    <location>
        <begin position="44"/>
        <end position="59"/>
    </location>
</feature>
<dbReference type="AlphaFoldDB" id="A0AAY4CHM7"/>
<feature type="disulfide bond" evidence="14">
    <location>
        <begin position="198"/>
        <end position="213"/>
    </location>
</feature>
<evidence type="ECO:0000256" key="3">
    <source>
        <dbReference type="ARBA" id="ARBA00022536"/>
    </source>
</evidence>
<feature type="disulfide bond" evidence="14">
    <location>
        <begin position="148"/>
        <end position="166"/>
    </location>
</feature>
<comment type="caution">
    <text evidence="13">Lacks conserved residue(s) required for the propagation of feature annotation.</text>
</comment>
<dbReference type="InterPro" id="IPR002172">
    <property type="entry name" value="LDrepeatLR_classA_rpt"/>
</dbReference>
<comment type="subcellular location">
    <subcellularLocation>
        <location evidence="2">Endomembrane system</location>
    </subcellularLocation>
    <subcellularLocation>
        <location evidence="1">Membrane</location>
        <topology evidence="1">Single-pass membrane protein</topology>
    </subcellularLocation>
</comment>
<dbReference type="GeneTree" id="ENSGT00940000162544"/>
<dbReference type="PANTHER" id="PTHR22722:SF12">
    <property type="entry name" value="EGF-LIKE DOMAIN-CONTAINING PROTEIN"/>
    <property type="match status" value="1"/>
</dbReference>
<protein>
    <recommendedName>
        <fullName evidence="17">EGF-like domain-containing protein</fullName>
    </recommendedName>
</protein>
<accession>A0AAY4CHM7</accession>
<dbReference type="PROSITE" id="PS50068">
    <property type="entry name" value="LDLRA_2"/>
    <property type="match status" value="8"/>
</dbReference>
<feature type="disulfide bond" evidence="14">
    <location>
        <begin position="83"/>
        <end position="98"/>
    </location>
</feature>
<dbReference type="InterPro" id="IPR011042">
    <property type="entry name" value="6-blade_b-propeller_TolB-like"/>
</dbReference>
<evidence type="ECO:0000256" key="10">
    <source>
        <dbReference type="ARBA" id="ARBA00023157"/>
    </source>
</evidence>
<feature type="disulfide bond" evidence="14">
    <location>
        <begin position="122"/>
        <end position="137"/>
    </location>
</feature>
<dbReference type="GO" id="GO:0016324">
    <property type="term" value="C:apical plasma membrane"/>
    <property type="evidence" value="ECO:0007669"/>
    <property type="project" value="TreeGrafter"/>
</dbReference>
<keyword evidence="12" id="KW-0325">Glycoprotein</keyword>
<feature type="disulfide bond" evidence="14">
    <location>
        <begin position="260"/>
        <end position="272"/>
    </location>
</feature>
<dbReference type="Gene3D" id="2.10.25.10">
    <property type="entry name" value="Laminin"/>
    <property type="match status" value="3"/>
</dbReference>
<dbReference type="CDD" id="cd00112">
    <property type="entry name" value="LDLa"/>
    <property type="match status" value="8"/>
</dbReference>
<evidence type="ECO:0000256" key="1">
    <source>
        <dbReference type="ARBA" id="ARBA00004167"/>
    </source>
</evidence>
<dbReference type="Pfam" id="PF07645">
    <property type="entry name" value="EGF_CA"/>
    <property type="match status" value="1"/>
</dbReference>
<feature type="disulfide bond" evidence="14">
    <location>
        <begin position="267"/>
        <end position="285"/>
    </location>
</feature>
<dbReference type="SUPFAM" id="SSF57424">
    <property type="entry name" value="LDL receptor-like module"/>
    <property type="match status" value="8"/>
</dbReference>
<dbReference type="Gene3D" id="4.10.400.10">
    <property type="entry name" value="Low-density Lipoprotein Receptor"/>
    <property type="match status" value="8"/>
</dbReference>
<keyword evidence="8 16" id="KW-1133">Transmembrane helix</keyword>
<evidence type="ECO:0000256" key="7">
    <source>
        <dbReference type="ARBA" id="ARBA00022737"/>
    </source>
</evidence>
<dbReference type="InterPro" id="IPR000742">
    <property type="entry name" value="EGF"/>
</dbReference>
<dbReference type="PROSITE" id="PS50026">
    <property type="entry name" value="EGF_3"/>
    <property type="match status" value="2"/>
</dbReference>
<proteinExistence type="predicted"/>
<evidence type="ECO:0000256" key="14">
    <source>
        <dbReference type="PROSITE-ProRule" id="PRU00124"/>
    </source>
</evidence>
<dbReference type="SUPFAM" id="SSF63825">
    <property type="entry name" value="YWTD domain"/>
    <property type="match status" value="2"/>
</dbReference>
<feature type="disulfide bond" evidence="14">
    <location>
        <begin position="240"/>
        <end position="255"/>
    </location>
</feature>
<evidence type="ECO:0000256" key="5">
    <source>
        <dbReference type="ARBA" id="ARBA00022692"/>
    </source>
</evidence>
<feature type="disulfide bond" evidence="14">
    <location>
        <begin position="1019"/>
        <end position="1034"/>
    </location>
</feature>
<evidence type="ECO:0000256" key="9">
    <source>
        <dbReference type="ARBA" id="ARBA00023136"/>
    </source>
</evidence>
<feature type="domain" description="EGF-like" evidence="17">
    <location>
        <begin position="1069"/>
        <end position="1106"/>
    </location>
</feature>
<feature type="transmembrane region" description="Helical" evidence="16">
    <location>
        <begin position="1115"/>
        <end position="1138"/>
    </location>
</feature>
<dbReference type="Ensembl" id="ENSDCDT00010040581.1">
    <property type="protein sequence ID" value="ENSDCDP00010032700.1"/>
    <property type="gene ID" value="ENSDCDG00010020913.1"/>
</dbReference>
<keyword evidence="9 16" id="KW-0472">Membrane</keyword>
<dbReference type="InterPro" id="IPR036055">
    <property type="entry name" value="LDL_receptor-like_sf"/>
</dbReference>
<evidence type="ECO:0000256" key="13">
    <source>
        <dbReference type="PROSITE-ProRule" id="PRU00076"/>
    </source>
</evidence>
<dbReference type="PRINTS" id="PR00261">
    <property type="entry name" value="LDLRECEPTOR"/>
</dbReference>
<dbReference type="PANTHER" id="PTHR22722">
    <property type="entry name" value="LOW-DENSITY LIPOPROTEIN RECEPTOR-RELATED PROTEIN 2-RELATED"/>
    <property type="match status" value="1"/>
</dbReference>
<feature type="disulfide bond" evidence="14">
    <location>
        <begin position="1007"/>
        <end position="1025"/>
    </location>
</feature>
<feature type="domain" description="EGF-like" evidence="17">
    <location>
        <begin position="338"/>
        <end position="378"/>
    </location>
</feature>
<evidence type="ECO:0000259" key="17">
    <source>
        <dbReference type="PROSITE" id="PS50026"/>
    </source>
</evidence>
<evidence type="ECO:0000256" key="15">
    <source>
        <dbReference type="PROSITE-ProRule" id="PRU00461"/>
    </source>
</evidence>
<dbReference type="InterPro" id="IPR001881">
    <property type="entry name" value="EGF-like_Ca-bd_dom"/>
</dbReference>
<dbReference type="FunFam" id="4.10.400.10:FF:000045">
    <property type="entry name" value="Low-density lipoprotein receptor-related protein 2"/>
    <property type="match status" value="1"/>
</dbReference>
<dbReference type="GO" id="GO:0012505">
    <property type="term" value="C:endomembrane system"/>
    <property type="evidence" value="ECO:0007669"/>
    <property type="project" value="UniProtKB-SubCell"/>
</dbReference>
<dbReference type="InterPro" id="IPR051221">
    <property type="entry name" value="LDLR-related"/>
</dbReference>
<keyword evidence="3 13" id="KW-0245">EGF-like domain</keyword>
<feature type="disulfide bond" evidence="14">
    <location>
        <begin position="160"/>
        <end position="175"/>
    </location>
</feature>
<dbReference type="GO" id="GO:0043235">
    <property type="term" value="C:receptor complex"/>
    <property type="evidence" value="ECO:0007669"/>
    <property type="project" value="TreeGrafter"/>
</dbReference>
<name>A0AAY4CHM7_9TELE</name>
<dbReference type="SUPFAM" id="SSF57196">
    <property type="entry name" value="EGF/Laminin"/>
    <property type="match status" value="4"/>
</dbReference>
<dbReference type="InterPro" id="IPR049883">
    <property type="entry name" value="NOTCH1_EGF-like"/>
</dbReference>
<evidence type="ECO:0000313" key="18">
    <source>
        <dbReference type="Ensembl" id="ENSDCDP00010032700.1"/>
    </source>
</evidence>
<keyword evidence="6" id="KW-0732">Signal</keyword>
<dbReference type="InterPro" id="IPR000033">
    <property type="entry name" value="LDLR_classB_rpt"/>
</dbReference>
<evidence type="ECO:0000256" key="12">
    <source>
        <dbReference type="ARBA" id="ARBA00023180"/>
    </source>
</evidence>
<dbReference type="Gene3D" id="2.120.10.30">
    <property type="entry name" value="TolB, C-terminal domain"/>
    <property type="match status" value="2"/>
</dbReference>
<keyword evidence="10 13" id="KW-1015">Disulfide bond</keyword>
<dbReference type="SMART" id="SM00179">
    <property type="entry name" value="EGF_CA"/>
    <property type="match status" value="3"/>
</dbReference>
<dbReference type="SMART" id="SM00181">
    <property type="entry name" value="EGF"/>
    <property type="match status" value="6"/>
</dbReference>
<dbReference type="PROSITE" id="PS01186">
    <property type="entry name" value="EGF_2"/>
    <property type="match status" value="2"/>
</dbReference>
<dbReference type="InterPro" id="IPR000152">
    <property type="entry name" value="EGF-type_Asp/Asn_hydroxyl_site"/>
</dbReference>
<keyword evidence="7" id="KW-0677">Repeat</keyword>
<reference evidence="18" key="3">
    <citation type="submission" date="2025-09" db="UniProtKB">
        <authorList>
            <consortium name="Ensembl"/>
        </authorList>
    </citation>
    <scope>IDENTIFICATION</scope>
</reference>